<comment type="caution">
    <text evidence="2">The sequence shown here is derived from an EMBL/GenBank/DDBJ whole genome shotgun (WGS) entry which is preliminary data.</text>
</comment>
<sequence>MEGITTTNIQNHAQPNSNHHHLTHLQQQLENEQWQHVRQTESDRRSREAIQRHLQPYIETERLRQQQQRVQQLQQQFCLQQQLLSLQQKRLTEELDWIQRHQQKQAAAIEKQRQKNAGGGRGQVKRVEVDLVAQKESNFWGRKQEVSMVGQQQPLEPWELIPSTKEQVQSVEGYQQLQQLQQQQQQANHPKIQHQYHHHLTEFEQQRRQQQAELDERQRREKQELWELYKLRTQQEQETVKRRQKEQQQQHALRSDMLHQEKQSSPKTKGVYTELIKSGPPPVQESNKPRLQHIYNRPLIPAPLNWVQPTFTTDNTTNNSSQDDIEHREADDDEELEEDFSRQHYNQQQLEWRDLRRLGKVHVPLPRRKRGRKGRGDLFEDDYHAGLNKIEIHALSTAGKAAYEAQRQKRQHHEAPPPPPPPPVSAMEE</sequence>
<feature type="compositionally biased region" description="Basic and acidic residues" evidence="1">
    <location>
        <begin position="236"/>
        <end position="264"/>
    </location>
</feature>
<feature type="region of interest" description="Disordered" evidence="1">
    <location>
        <begin position="398"/>
        <end position="429"/>
    </location>
</feature>
<accession>A0A9P6R9W4</accession>
<feature type="region of interest" description="Disordered" evidence="1">
    <location>
        <begin position="1"/>
        <end position="22"/>
    </location>
</feature>
<protein>
    <submittedName>
        <fullName evidence="2">Uncharacterized protein</fullName>
    </submittedName>
</protein>
<feature type="region of interest" description="Disordered" evidence="1">
    <location>
        <begin position="236"/>
        <end position="288"/>
    </location>
</feature>
<gene>
    <name evidence="2" type="ORF">BGZ97_009371</name>
</gene>
<dbReference type="OrthoDB" id="2444015at2759"/>
<evidence type="ECO:0000256" key="1">
    <source>
        <dbReference type="SAM" id="MobiDB-lite"/>
    </source>
</evidence>
<dbReference type="AlphaFoldDB" id="A0A9P6R9W4"/>
<feature type="compositionally biased region" description="Pro residues" evidence="1">
    <location>
        <begin position="416"/>
        <end position="429"/>
    </location>
</feature>
<keyword evidence="3" id="KW-1185">Reference proteome</keyword>
<evidence type="ECO:0000313" key="3">
    <source>
        <dbReference type="Proteomes" id="UP000823405"/>
    </source>
</evidence>
<dbReference type="EMBL" id="JAAAIN010000449">
    <property type="protein sequence ID" value="KAG0314348.1"/>
    <property type="molecule type" value="Genomic_DNA"/>
</dbReference>
<organism evidence="2 3">
    <name type="scientific">Linnemannia gamsii</name>
    <dbReference type="NCBI Taxonomy" id="64522"/>
    <lineage>
        <taxon>Eukaryota</taxon>
        <taxon>Fungi</taxon>
        <taxon>Fungi incertae sedis</taxon>
        <taxon>Mucoromycota</taxon>
        <taxon>Mortierellomycotina</taxon>
        <taxon>Mortierellomycetes</taxon>
        <taxon>Mortierellales</taxon>
        <taxon>Mortierellaceae</taxon>
        <taxon>Linnemannia</taxon>
    </lineage>
</organism>
<evidence type="ECO:0000313" key="2">
    <source>
        <dbReference type="EMBL" id="KAG0314348.1"/>
    </source>
</evidence>
<reference evidence="2" key="1">
    <citation type="journal article" date="2020" name="Fungal Divers.">
        <title>Resolving the Mortierellaceae phylogeny through synthesis of multi-gene phylogenetics and phylogenomics.</title>
        <authorList>
            <person name="Vandepol N."/>
            <person name="Liber J."/>
            <person name="Desiro A."/>
            <person name="Na H."/>
            <person name="Kennedy M."/>
            <person name="Barry K."/>
            <person name="Grigoriev I.V."/>
            <person name="Miller A.N."/>
            <person name="O'Donnell K."/>
            <person name="Stajich J.E."/>
            <person name="Bonito G."/>
        </authorList>
    </citation>
    <scope>NUCLEOTIDE SEQUENCE</scope>
    <source>
        <strain evidence="2">NVP60</strain>
    </source>
</reference>
<feature type="compositionally biased region" description="Low complexity" evidence="1">
    <location>
        <begin position="310"/>
        <end position="319"/>
    </location>
</feature>
<feature type="compositionally biased region" description="Polar residues" evidence="1">
    <location>
        <begin position="1"/>
        <end position="17"/>
    </location>
</feature>
<name>A0A9P6R9W4_9FUNG</name>
<proteinExistence type="predicted"/>
<dbReference type="Proteomes" id="UP000823405">
    <property type="component" value="Unassembled WGS sequence"/>
</dbReference>
<feature type="region of interest" description="Disordered" evidence="1">
    <location>
        <begin position="307"/>
        <end position="346"/>
    </location>
</feature>